<keyword evidence="2" id="KW-0808">Transferase</keyword>
<dbReference type="RefSeq" id="WP_192508899.1">
    <property type="nucleotide sequence ID" value="NZ_AQGV01000013.1"/>
</dbReference>
<name>A0ABR9EFF1_9GAMM</name>
<organism evidence="2 3">
    <name type="scientific">Pseudoalteromonas aurantia 208</name>
    <dbReference type="NCBI Taxonomy" id="1314867"/>
    <lineage>
        <taxon>Bacteria</taxon>
        <taxon>Pseudomonadati</taxon>
        <taxon>Pseudomonadota</taxon>
        <taxon>Gammaproteobacteria</taxon>
        <taxon>Alteromonadales</taxon>
        <taxon>Pseudoalteromonadaceae</taxon>
        <taxon>Pseudoalteromonas</taxon>
    </lineage>
</organism>
<gene>
    <name evidence="2" type="primary">moeB</name>
    <name evidence="2" type="ORF">PAUR_a4256</name>
</gene>
<comment type="caution">
    <text evidence="2">The sequence shown here is derived from an EMBL/GenBank/DDBJ whole genome shotgun (WGS) entry which is preliminary data.</text>
</comment>
<dbReference type="Pfam" id="PF00899">
    <property type="entry name" value="ThiF"/>
    <property type="match status" value="1"/>
</dbReference>
<dbReference type="Gene3D" id="3.40.50.720">
    <property type="entry name" value="NAD(P)-binding Rossmann-like Domain"/>
    <property type="match status" value="1"/>
</dbReference>
<reference evidence="2 3" key="1">
    <citation type="submission" date="2015-03" db="EMBL/GenBank/DDBJ databases">
        <title>Genome sequence of Pseudoalteromonas aurantia.</title>
        <authorList>
            <person name="Xie B.-B."/>
            <person name="Rong J.-C."/>
            <person name="Qin Q.-L."/>
            <person name="Zhang Y.-Z."/>
        </authorList>
    </citation>
    <scope>NUCLEOTIDE SEQUENCE [LARGE SCALE GENOMIC DNA]</scope>
    <source>
        <strain evidence="2 3">208</strain>
    </source>
</reference>
<dbReference type="PANTHER" id="PTHR10953">
    <property type="entry name" value="UBIQUITIN-ACTIVATING ENZYME E1"/>
    <property type="match status" value="1"/>
</dbReference>
<keyword evidence="3" id="KW-1185">Reference proteome</keyword>
<dbReference type="GO" id="GO:0016779">
    <property type="term" value="F:nucleotidyltransferase activity"/>
    <property type="evidence" value="ECO:0007669"/>
    <property type="project" value="UniProtKB-KW"/>
</dbReference>
<evidence type="ECO:0000313" key="2">
    <source>
        <dbReference type="EMBL" id="MBE0369698.1"/>
    </source>
</evidence>
<evidence type="ECO:0000313" key="3">
    <source>
        <dbReference type="Proteomes" id="UP000615755"/>
    </source>
</evidence>
<dbReference type="EMBL" id="AQGV01000013">
    <property type="protein sequence ID" value="MBE0369698.1"/>
    <property type="molecule type" value="Genomic_DNA"/>
</dbReference>
<dbReference type="InterPro" id="IPR000594">
    <property type="entry name" value="ThiF_NAD_FAD-bd"/>
</dbReference>
<dbReference type="CDD" id="cd00757">
    <property type="entry name" value="ThiF_MoeB_HesA_family"/>
    <property type="match status" value="1"/>
</dbReference>
<keyword evidence="2" id="KW-0548">Nucleotidyltransferase</keyword>
<dbReference type="Proteomes" id="UP000615755">
    <property type="component" value="Unassembled WGS sequence"/>
</dbReference>
<proteinExistence type="predicted"/>
<protein>
    <submittedName>
        <fullName evidence="2">Adenylyltransferase and sulfurtransferase</fullName>
    </submittedName>
</protein>
<evidence type="ECO:0000259" key="1">
    <source>
        <dbReference type="Pfam" id="PF00899"/>
    </source>
</evidence>
<dbReference type="PANTHER" id="PTHR10953:SF240">
    <property type="entry name" value="SULFUR CARRIER PROTEIN THIS ADENYLYLTRANSFERASE"/>
    <property type="match status" value="1"/>
</dbReference>
<sequence length="264" mass="28895">MVEPSKGAPSSLSDEPLVLTEKEQIRYSRHLLLSEVGMQGQLKLKNAHVCVVGCGGLGSPALLYLAAAGIGKLTFIDDDEVDLSNLQRQILYKINHLGQRKATAASKVLASLNNQIDLQPVHVRIDRHNIMQHLSSADIVLDCSDNYQTRYLLNHFCQAQKAVLISGAAIGTHGQVMCFDFRQPSPCYACIFPQRDEEAPLNCDNFGVLGPLLGMIGSMQALSAVNVLLGHVSGSSMRQVDGMSLSVREFKLHTDPECHHCRHI</sequence>
<dbReference type="InterPro" id="IPR045886">
    <property type="entry name" value="ThiF/MoeB/HesA"/>
</dbReference>
<dbReference type="SUPFAM" id="SSF69572">
    <property type="entry name" value="Activating enzymes of the ubiquitin-like proteins"/>
    <property type="match status" value="1"/>
</dbReference>
<feature type="domain" description="THIF-type NAD/FAD binding fold" evidence="1">
    <location>
        <begin position="27"/>
        <end position="258"/>
    </location>
</feature>
<accession>A0ABR9EFF1</accession>
<dbReference type="InterPro" id="IPR035985">
    <property type="entry name" value="Ubiquitin-activating_enz"/>
</dbReference>